<dbReference type="AlphaFoldDB" id="A0A2U8BS78"/>
<evidence type="ECO:0000313" key="2">
    <source>
        <dbReference type="Proteomes" id="UP000244519"/>
    </source>
</evidence>
<evidence type="ECO:0000313" key="1">
    <source>
        <dbReference type="EMBL" id="AWD33199.1"/>
    </source>
</evidence>
<reference evidence="1 2" key="1">
    <citation type="journal article" date="2018" name="Genome Biol. Evol.">
        <title>The Genome Sequence of "Candidatus Fokinia solitaria": Insights on Reductive Evolution in Rickettsiales.</title>
        <authorList>
            <person name="Floriano A.M."/>
            <person name="Castelli M."/>
            <person name="Krenek S."/>
            <person name="Berendonk T.U."/>
            <person name="Bazzocchi C."/>
            <person name="Petroni G."/>
            <person name="Sassera D."/>
        </authorList>
    </citation>
    <scope>NUCLEOTIDE SEQUENCE [LARGE SCALE GENOMIC DNA]</scope>
    <source>
        <strain evidence="1">Rio ETE_ALG 3VII</strain>
    </source>
</reference>
<proteinExistence type="predicted"/>
<protein>
    <submittedName>
        <fullName evidence="1">Uncharacterized protein</fullName>
    </submittedName>
</protein>
<dbReference type="RefSeq" id="WP_108673225.1">
    <property type="nucleotide sequence ID" value="NZ_CP025989.1"/>
</dbReference>
<organism evidence="1 2">
    <name type="scientific">Candidatus Fokinia solitaria</name>
    <dbReference type="NCBI Taxonomy" id="1802984"/>
    <lineage>
        <taxon>Bacteria</taxon>
        <taxon>Pseudomonadati</taxon>
        <taxon>Pseudomonadota</taxon>
        <taxon>Alphaproteobacteria</taxon>
        <taxon>Rickettsiales</taxon>
        <taxon>Candidatus Midichloriaceae</taxon>
        <taxon>Candidatus Fokinia</taxon>
    </lineage>
</organism>
<sequence length="178" mass="20231">MIYLYYGYSNAKVDRIAINVNVLMYINRVLMLVLGEESKLLIRSISTIQEILASSKIEPEVYALKNRIFEASVFMNILFESRELLGVIIVIGDVIPFPSVFDKYSVICNLINSITNFATIQNMPIGITVIDPKMNEEEVIICSREGVVACLELIKLREENTMLERTTGIKVKTEPEFD</sequence>
<gene>
    <name evidence="1" type="ORF">Fsol_00403</name>
</gene>
<accession>A0A2U8BS78</accession>
<dbReference type="EMBL" id="CP025989">
    <property type="protein sequence ID" value="AWD33199.1"/>
    <property type="molecule type" value="Genomic_DNA"/>
</dbReference>
<name>A0A2U8BS78_9RICK</name>
<dbReference type="KEGG" id="fso:Fsol_00403"/>
<keyword evidence="2" id="KW-1185">Reference proteome</keyword>
<dbReference type="Proteomes" id="UP000244519">
    <property type="component" value="Chromosome"/>
</dbReference>